<proteinExistence type="predicted"/>
<evidence type="ECO:0000313" key="2">
    <source>
        <dbReference type="EMBL" id="URD94891.1"/>
    </source>
</evidence>
<dbReference type="Proteomes" id="UP001055439">
    <property type="component" value="Chromosome 4"/>
</dbReference>
<evidence type="ECO:0000256" key="1">
    <source>
        <dbReference type="SAM" id="MobiDB-lite"/>
    </source>
</evidence>
<evidence type="ECO:0000313" key="3">
    <source>
        <dbReference type="Proteomes" id="UP001055439"/>
    </source>
</evidence>
<keyword evidence="3" id="KW-1185">Reference proteome</keyword>
<accession>A0A9E7JWF6</accession>
<sequence>MAAGPKKENEEENANGFPEAGEEQHYIGNPDIVGSPSDCVALGMPKNPRASQSAAVMSSSSPALPSRMEK</sequence>
<dbReference type="EMBL" id="CP097506">
    <property type="protein sequence ID" value="URD94891.1"/>
    <property type="molecule type" value="Genomic_DNA"/>
</dbReference>
<dbReference type="AlphaFoldDB" id="A0A9E7JWF6"/>
<protein>
    <submittedName>
        <fullName evidence="2">Uncharacterized protein</fullName>
    </submittedName>
</protein>
<gene>
    <name evidence="2" type="ORF">MUK42_20343</name>
</gene>
<organism evidence="2 3">
    <name type="scientific">Musa troglodytarum</name>
    <name type="common">fe'i banana</name>
    <dbReference type="NCBI Taxonomy" id="320322"/>
    <lineage>
        <taxon>Eukaryota</taxon>
        <taxon>Viridiplantae</taxon>
        <taxon>Streptophyta</taxon>
        <taxon>Embryophyta</taxon>
        <taxon>Tracheophyta</taxon>
        <taxon>Spermatophyta</taxon>
        <taxon>Magnoliopsida</taxon>
        <taxon>Liliopsida</taxon>
        <taxon>Zingiberales</taxon>
        <taxon>Musaceae</taxon>
        <taxon>Musa</taxon>
    </lineage>
</organism>
<feature type="region of interest" description="Disordered" evidence="1">
    <location>
        <begin position="1"/>
        <end position="70"/>
    </location>
</feature>
<name>A0A9E7JWF6_9LILI</name>
<reference evidence="2" key="1">
    <citation type="submission" date="2022-05" db="EMBL/GenBank/DDBJ databases">
        <title>The Musa troglodytarum L. genome provides insights into the mechanism of non-climacteric behaviour and enrichment of carotenoids.</title>
        <authorList>
            <person name="Wang J."/>
        </authorList>
    </citation>
    <scope>NUCLEOTIDE SEQUENCE</scope>
    <source>
        <tissue evidence="2">Leaf</tissue>
    </source>
</reference>
<feature type="compositionally biased region" description="Low complexity" evidence="1">
    <location>
        <begin position="50"/>
        <end position="70"/>
    </location>
</feature>